<dbReference type="InterPro" id="IPR001000">
    <property type="entry name" value="GH10_dom"/>
</dbReference>
<organism evidence="8 9">
    <name type="scientific">Quercus lobata</name>
    <name type="common">Valley oak</name>
    <dbReference type="NCBI Taxonomy" id="97700"/>
    <lineage>
        <taxon>Eukaryota</taxon>
        <taxon>Viridiplantae</taxon>
        <taxon>Streptophyta</taxon>
        <taxon>Embryophyta</taxon>
        <taxon>Tracheophyta</taxon>
        <taxon>Spermatophyta</taxon>
        <taxon>Magnoliopsida</taxon>
        <taxon>eudicotyledons</taxon>
        <taxon>Gunneridae</taxon>
        <taxon>Pentapetalae</taxon>
        <taxon>rosids</taxon>
        <taxon>fabids</taxon>
        <taxon>Fagales</taxon>
        <taxon>Fagaceae</taxon>
        <taxon>Quercus</taxon>
    </lineage>
</organism>
<dbReference type="EMBL" id="LRBV02000011">
    <property type="status" value="NOT_ANNOTATED_CDS"/>
    <property type="molecule type" value="Genomic_DNA"/>
</dbReference>
<dbReference type="SMART" id="SM00633">
    <property type="entry name" value="Glyco_10"/>
    <property type="match status" value="1"/>
</dbReference>
<reference evidence="8 9" key="1">
    <citation type="journal article" date="2016" name="G3 (Bethesda)">
        <title>First Draft Assembly and Annotation of the Genome of a California Endemic Oak Quercus lobata Nee (Fagaceae).</title>
        <authorList>
            <person name="Sork V.L."/>
            <person name="Fitz-Gibbon S.T."/>
            <person name="Puiu D."/>
            <person name="Crepeau M."/>
            <person name="Gugger P.F."/>
            <person name="Sherman R."/>
            <person name="Stevens K."/>
            <person name="Langley C.H."/>
            <person name="Pellegrini M."/>
            <person name="Salzberg S.L."/>
        </authorList>
    </citation>
    <scope>NUCLEOTIDE SEQUENCE [LARGE SCALE GENOMIC DNA]</scope>
    <source>
        <strain evidence="8 9">cv. SW786</strain>
    </source>
</reference>
<dbReference type="InterPro" id="IPR003305">
    <property type="entry name" value="CenC_carb-bd"/>
</dbReference>
<dbReference type="InParanoid" id="A0A7N2MY28"/>
<dbReference type="Pfam" id="PF02018">
    <property type="entry name" value="CBM_4_9"/>
    <property type="match status" value="1"/>
</dbReference>
<dbReference type="Gene3D" id="3.20.20.80">
    <property type="entry name" value="Glycosidases"/>
    <property type="match status" value="1"/>
</dbReference>
<dbReference type="Gene3D" id="2.60.120.260">
    <property type="entry name" value="Galactose-binding domain-like"/>
    <property type="match status" value="1"/>
</dbReference>
<evidence type="ECO:0000256" key="6">
    <source>
        <dbReference type="SAM" id="SignalP"/>
    </source>
</evidence>
<dbReference type="GO" id="GO:0000272">
    <property type="term" value="P:polysaccharide catabolic process"/>
    <property type="evidence" value="ECO:0007669"/>
    <property type="project" value="UniProtKB-KW"/>
</dbReference>
<feature type="chain" id="PRO_5029553022" description="GH10 domain-containing protein" evidence="6">
    <location>
        <begin position="28"/>
        <end position="578"/>
    </location>
</feature>
<dbReference type="SUPFAM" id="SSF49785">
    <property type="entry name" value="Galactose-binding domain-like"/>
    <property type="match status" value="1"/>
</dbReference>
<dbReference type="Pfam" id="PF00331">
    <property type="entry name" value="Glyco_hydro_10"/>
    <property type="match status" value="1"/>
</dbReference>
<dbReference type="PANTHER" id="PTHR31490">
    <property type="entry name" value="GLYCOSYL HYDROLASE"/>
    <property type="match status" value="1"/>
</dbReference>
<dbReference type="SUPFAM" id="SSF51445">
    <property type="entry name" value="(Trans)glycosidases"/>
    <property type="match status" value="1"/>
</dbReference>
<dbReference type="InterPro" id="IPR008979">
    <property type="entry name" value="Galactose-bd-like_sf"/>
</dbReference>
<evidence type="ECO:0000256" key="2">
    <source>
        <dbReference type="ARBA" id="ARBA00022737"/>
    </source>
</evidence>
<evidence type="ECO:0000256" key="5">
    <source>
        <dbReference type="ARBA" id="ARBA00023326"/>
    </source>
</evidence>
<dbReference type="Gramene" id="QL11p030440:mrna">
    <property type="protein sequence ID" value="QL11p030440:mrna"/>
    <property type="gene ID" value="QL11p030440"/>
</dbReference>
<gene>
    <name evidence="8" type="primary">LOC115968941</name>
</gene>
<keyword evidence="2" id="KW-0677">Repeat</keyword>
<keyword evidence="9" id="KW-1185">Reference proteome</keyword>
<dbReference type="OMA" id="MQPSWVK"/>
<accession>A0A7N2MY28</accession>
<sequence>MKLFTETCTLWLSCILLLSGMNISAFSYDYSSTTKCLVEPQRAQYGGGMIVNPEFNHSLEGWTVFGQGEIEERISKAGNSFIVVHSRTHPLDSLSQKVLLEKGKLYSFSAWIQISEGRETVSVLFKTTDELVRGGKVIAEHGCWSLLKGGIIANFSTHVEILFESKDTKVDIWVDNVSLQPFTKEQWKSHQDISISKVRKSKVRFKVTHANKTAIQGAIVSIKQLKSNFPFGCGMNYHILESTDYQNWFASRFKFTTFTNEMKWYSTEKIQGQENYTVPDAMVKFSKQNGISIRGHNILWDNPNHQPNWVKSLSSDDLWKAVEKRINSVVSRYRGQLIAWDVVNENLHFRFFEDKLGENASAVFYSKAYQLDPNTNMFMNEYGTMNGGDEKASPANYKKKLKEILQYPGNEKILLAIGLQGNFGSGQPNLAYMRSSLDILGATGLPIWLTEVSVGVAKDTDQAQHLEDILREGYSHPAVKGIVMFAGPIAANFKEMPLADINFNNTPAGDVVDKLLHEWKHSQALEFTADDKGFVDVLLFHGDYNVTVQHTEANSSTTLGFRVTKDTPQATINVRICT</sequence>
<proteinExistence type="inferred from homology"/>
<dbReference type="Proteomes" id="UP000594261">
    <property type="component" value="Chromosome 11"/>
</dbReference>
<protein>
    <recommendedName>
        <fullName evidence="7">GH10 domain-containing protein</fullName>
    </recommendedName>
</protein>
<keyword evidence="3" id="KW-0378">Hydrolase</keyword>
<dbReference type="KEGG" id="qlo:115968941"/>
<dbReference type="PANTHER" id="PTHR31490:SF52">
    <property type="entry name" value="ENDO-1,4-BETA-XYLANASE 5-RELATED"/>
    <property type="match status" value="1"/>
</dbReference>
<comment type="similarity">
    <text evidence="1">Belongs to the glycosyl hydrolase 10 (cellulase F) family.</text>
</comment>
<feature type="signal peptide" evidence="6">
    <location>
        <begin position="1"/>
        <end position="27"/>
    </location>
</feature>
<dbReference type="AlphaFoldDB" id="A0A7N2MY28"/>
<evidence type="ECO:0000313" key="8">
    <source>
        <dbReference type="EnsemblPlants" id="QL11p030440:mrna"/>
    </source>
</evidence>
<dbReference type="RefSeq" id="XP_030944343.1">
    <property type="nucleotide sequence ID" value="XM_031088483.1"/>
</dbReference>
<keyword evidence="4" id="KW-0119">Carbohydrate metabolism</keyword>
<name>A0A7N2MY28_QUELO</name>
<dbReference type="PROSITE" id="PS51760">
    <property type="entry name" value="GH10_2"/>
    <property type="match status" value="1"/>
</dbReference>
<evidence type="ECO:0000256" key="1">
    <source>
        <dbReference type="ARBA" id="ARBA00007495"/>
    </source>
</evidence>
<dbReference type="GeneID" id="115968941"/>
<evidence type="ECO:0000313" key="9">
    <source>
        <dbReference type="Proteomes" id="UP000594261"/>
    </source>
</evidence>
<keyword evidence="6" id="KW-0732">Signal</keyword>
<dbReference type="EnsemblPlants" id="QL11p030440:mrna">
    <property type="protein sequence ID" value="QL11p030440:mrna"/>
    <property type="gene ID" value="QL11p030440"/>
</dbReference>
<reference evidence="8" key="2">
    <citation type="submission" date="2021-01" db="UniProtKB">
        <authorList>
            <consortium name="EnsemblPlants"/>
        </authorList>
    </citation>
    <scope>IDENTIFICATION</scope>
</reference>
<feature type="domain" description="GH10" evidence="7">
    <location>
        <begin position="216"/>
        <end position="515"/>
    </location>
</feature>
<keyword evidence="5" id="KW-0624">Polysaccharide degradation</keyword>
<evidence type="ECO:0000256" key="3">
    <source>
        <dbReference type="ARBA" id="ARBA00022801"/>
    </source>
</evidence>
<evidence type="ECO:0000256" key="4">
    <source>
        <dbReference type="ARBA" id="ARBA00023277"/>
    </source>
</evidence>
<dbReference type="InterPro" id="IPR017853">
    <property type="entry name" value="GH"/>
</dbReference>
<dbReference type="OrthoDB" id="3055998at2759"/>
<dbReference type="GO" id="GO:0031176">
    <property type="term" value="F:endo-1,4-beta-xylanase activity"/>
    <property type="evidence" value="ECO:0007669"/>
    <property type="project" value="UniProtKB-ARBA"/>
</dbReference>
<dbReference type="InterPro" id="IPR044846">
    <property type="entry name" value="GH10"/>
</dbReference>
<evidence type="ECO:0000259" key="7">
    <source>
        <dbReference type="PROSITE" id="PS51760"/>
    </source>
</evidence>